<dbReference type="EMBL" id="JABZRD010000450">
    <property type="protein sequence ID" value="MBF1284289.1"/>
    <property type="molecule type" value="Genomic_DNA"/>
</dbReference>
<protein>
    <submittedName>
        <fullName evidence="2">Uncharacterized protein</fullName>
    </submittedName>
</protein>
<dbReference type="Proteomes" id="UP000709351">
    <property type="component" value="Unassembled WGS sequence"/>
</dbReference>
<reference evidence="2" key="1">
    <citation type="submission" date="2020-04" db="EMBL/GenBank/DDBJ databases">
        <title>Deep metagenomics examines the oral microbiome during advanced dental caries in children, revealing novel taxa and co-occurrences with host molecules.</title>
        <authorList>
            <person name="Baker J.L."/>
            <person name="Morton J.T."/>
            <person name="Dinis M."/>
            <person name="Alvarez R."/>
            <person name="Tran N.C."/>
            <person name="Knight R."/>
            <person name="Edlund A."/>
        </authorList>
    </citation>
    <scope>NUCLEOTIDE SEQUENCE</scope>
    <source>
        <strain evidence="2">JCVI_24_bin.2</strain>
    </source>
</reference>
<feature type="non-terminal residue" evidence="2">
    <location>
        <position position="288"/>
    </location>
</feature>
<accession>A0A930DQR6</accession>
<evidence type="ECO:0000313" key="3">
    <source>
        <dbReference type="Proteomes" id="UP000709351"/>
    </source>
</evidence>
<proteinExistence type="predicted"/>
<gene>
    <name evidence="2" type="ORF">HXM93_07160</name>
</gene>
<dbReference type="AlphaFoldDB" id="A0A930DQR6"/>
<organism evidence="2 3">
    <name type="scientific">Oribacterium parvum</name>
    <dbReference type="NCBI Taxonomy" id="1501329"/>
    <lineage>
        <taxon>Bacteria</taxon>
        <taxon>Bacillati</taxon>
        <taxon>Bacillota</taxon>
        <taxon>Clostridia</taxon>
        <taxon>Lachnospirales</taxon>
        <taxon>Lachnospiraceae</taxon>
        <taxon>Oribacterium</taxon>
    </lineage>
</organism>
<comment type="caution">
    <text evidence="2">The sequence shown here is derived from an EMBL/GenBank/DDBJ whole genome shotgun (WGS) entry which is preliminary data.</text>
</comment>
<evidence type="ECO:0000256" key="1">
    <source>
        <dbReference type="SAM" id="Coils"/>
    </source>
</evidence>
<sequence>MIKRKSSASITVFLSLSFVLIAALILTITESARTIAQRYYMQTALNSAMESLFSEFHRPLWENYRIYALEYRDDALLQEELETFIKPYSEAQNLFPAKVVKDDFSFSGRGSLVEQNHFEEEVLEYIPALLTKDALEFIGQKQSGTDIPSLLEEVSKKEKEADSIQRLRKKYVLNHYDVEYLEDCINDIDQCCKNSSTLHSQSLSDLHSKDASGFFWHSSSLRSTLEQLKSTVQRYDARAEILKEKIAELRQDFELEKVNLEEDGIRAIESELQSYDEYVNEGGKVRQM</sequence>
<evidence type="ECO:0000313" key="2">
    <source>
        <dbReference type="EMBL" id="MBF1284289.1"/>
    </source>
</evidence>
<name>A0A930DQR6_9FIRM</name>
<feature type="coiled-coil region" evidence="1">
    <location>
        <begin position="225"/>
        <end position="263"/>
    </location>
</feature>
<keyword evidence="1" id="KW-0175">Coiled coil</keyword>